<dbReference type="OrthoDB" id="5293449at2"/>
<evidence type="ECO:0000256" key="5">
    <source>
        <dbReference type="ARBA" id="ARBA00023204"/>
    </source>
</evidence>
<dbReference type="SUPFAM" id="SSF50249">
    <property type="entry name" value="Nucleic acid-binding proteins"/>
    <property type="match status" value="1"/>
</dbReference>
<dbReference type="Gene3D" id="2.40.50.140">
    <property type="entry name" value="Nucleic acid-binding proteins"/>
    <property type="match status" value="1"/>
</dbReference>
<gene>
    <name evidence="6" type="primary">ruvA</name>
    <name evidence="8" type="ORF">SAMN02745124_03405</name>
</gene>
<keyword evidence="8" id="KW-0347">Helicase</keyword>
<dbReference type="InterPro" id="IPR000085">
    <property type="entry name" value="RuvA"/>
</dbReference>
<evidence type="ECO:0000256" key="6">
    <source>
        <dbReference type="HAMAP-Rule" id="MF_00031"/>
    </source>
</evidence>
<dbReference type="AlphaFoldDB" id="A0A1M5XWE3"/>
<evidence type="ECO:0000313" key="8">
    <source>
        <dbReference type="EMBL" id="SHI04120.1"/>
    </source>
</evidence>
<dbReference type="InterPro" id="IPR003583">
    <property type="entry name" value="Hlx-hairpin-Hlx_DNA-bd_motif"/>
</dbReference>
<evidence type="ECO:0000256" key="2">
    <source>
        <dbReference type="ARBA" id="ARBA00022763"/>
    </source>
</evidence>
<keyword evidence="4 6" id="KW-0233">DNA recombination</keyword>
<keyword evidence="3 6" id="KW-0238">DNA-binding</keyword>
<dbReference type="GO" id="GO:0006281">
    <property type="term" value="P:DNA repair"/>
    <property type="evidence" value="ECO:0007669"/>
    <property type="project" value="UniProtKB-UniRule"/>
</dbReference>
<dbReference type="InterPro" id="IPR011114">
    <property type="entry name" value="RuvA_C"/>
</dbReference>
<sequence>MIAALAGKVVVKKKDRVIIDVHGVGYEVFLTADALSRLPDKGEETFLHVHMQVRDDAIVLFGFPGAEDKELFLALISVSGVGPKLGLAVLAGLPLDELCRSIGTGDVKRLTTLPGVGKKTAERICMELKDKVGHLASAGDFHPADGGTTDGPGTSSVVMDVLSALTNLGYSDPTCRQALTRVKQRVGNEAFYELSLEELLRECLRSLA</sequence>
<comment type="subunit">
    <text evidence="6">Homotetramer. Forms an RuvA(8)-RuvB(12)-Holliday junction (HJ) complex. HJ DNA is sandwiched between 2 RuvA tetramers; dsDNA enters through RuvA and exits via RuvB. An RuvB hexamer assembles on each DNA strand where it exits the tetramer. Each RuvB hexamer is contacted by two RuvA subunits (via domain III) on 2 adjacent RuvB subunits; this complex drives branch migration. In the full resolvosome a probable DNA-RuvA(4)-RuvB(12)-RuvC(2) complex forms which resolves the HJ.</text>
</comment>
<evidence type="ECO:0000256" key="1">
    <source>
        <dbReference type="ARBA" id="ARBA00022490"/>
    </source>
</evidence>
<dbReference type="SUPFAM" id="SSF46929">
    <property type="entry name" value="DNA helicase RuvA subunit, C-terminal domain"/>
    <property type="match status" value="1"/>
</dbReference>
<evidence type="ECO:0000313" key="9">
    <source>
        <dbReference type="Proteomes" id="UP000184139"/>
    </source>
</evidence>
<dbReference type="InterPro" id="IPR010994">
    <property type="entry name" value="RuvA_2-like"/>
</dbReference>
<comment type="subcellular location">
    <subcellularLocation>
        <location evidence="6">Cytoplasm</location>
    </subcellularLocation>
</comment>
<dbReference type="GO" id="GO:0006310">
    <property type="term" value="P:DNA recombination"/>
    <property type="evidence" value="ECO:0007669"/>
    <property type="project" value="UniProtKB-UniRule"/>
</dbReference>
<keyword evidence="8" id="KW-0547">Nucleotide-binding</keyword>
<feature type="region of interest" description="Domain I" evidence="6">
    <location>
        <begin position="1"/>
        <end position="64"/>
    </location>
</feature>
<keyword evidence="1 6" id="KW-0963">Cytoplasm</keyword>
<dbReference type="GO" id="GO:0000400">
    <property type="term" value="F:four-way junction DNA binding"/>
    <property type="evidence" value="ECO:0007669"/>
    <property type="project" value="UniProtKB-UniRule"/>
</dbReference>
<dbReference type="InterPro" id="IPR036267">
    <property type="entry name" value="RuvA_C_sf"/>
</dbReference>
<comment type="similarity">
    <text evidence="6">Belongs to the RuvA family.</text>
</comment>
<feature type="region of interest" description="Domain III" evidence="6">
    <location>
        <begin position="154"/>
        <end position="208"/>
    </location>
</feature>
<evidence type="ECO:0000256" key="3">
    <source>
        <dbReference type="ARBA" id="ARBA00023125"/>
    </source>
</evidence>
<dbReference type="InterPro" id="IPR012340">
    <property type="entry name" value="NA-bd_OB-fold"/>
</dbReference>
<dbReference type="CDD" id="cd14332">
    <property type="entry name" value="UBA_RuvA_C"/>
    <property type="match status" value="1"/>
</dbReference>
<dbReference type="Gene3D" id="1.10.150.20">
    <property type="entry name" value="5' to 3' exonuclease, C-terminal subdomain"/>
    <property type="match status" value="1"/>
</dbReference>
<evidence type="ECO:0000256" key="4">
    <source>
        <dbReference type="ARBA" id="ARBA00023172"/>
    </source>
</evidence>
<dbReference type="Pfam" id="PF07499">
    <property type="entry name" value="RuvA_C"/>
    <property type="match status" value="1"/>
</dbReference>
<keyword evidence="9" id="KW-1185">Reference proteome</keyword>
<dbReference type="GO" id="GO:0005524">
    <property type="term" value="F:ATP binding"/>
    <property type="evidence" value="ECO:0007669"/>
    <property type="project" value="InterPro"/>
</dbReference>
<keyword evidence="8" id="KW-0067">ATP-binding</keyword>
<evidence type="ECO:0000259" key="7">
    <source>
        <dbReference type="SMART" id="SM00278"/>
    </source>
</evidence>
<feature type="domain" description="Helix-hairpin-helix DNA-binding motif class 1" evidence="7">
    <location>
        <begin position="108"/>
        <end position="127"/>
    </location>
</feature>
<reference evidence="8 9" key="1">
    <citation type="submission" date="2016-11" db="EMBL/GenBank/DDBJ databases">
        <authorList>
            <person name="Jaros S."/>
            <person name="Januszkiewicz K."/>
            <person name="Wedrychowicz H."/>
        </authorList>
    </citation>
    <scope>NUCLEOTIDE SEQUENCE [LARGE SCALE GENOMIC DNA]</scope>
    <source>
        <strain evidence="8 9">DSM 9705</strain>
    </source>
</reference>
<keyword evidence="8" id="KW-0378">Hydrolase</keyword>
<dbReference type="HAMAP" id="MF_00031">
    <property type="entry name" value="DNA_HJ_migration_RuvA"/>
    <property type="match status" value="1"/>
</dbReference>
<accession>A0A1M5XWE3</accession>
<dbReference type="SUPFAM" id="SSF47781">
    <property type="entry name" value="RuvA domain 2-like"/>
    <property type="match status" value="1"/>
</dbReference>
<dbReference type="EMBL" id="FQXS01000024">
    <property type="protein sequence ID" value="SHI04120.1"/>
    <property type="molecule type" value="Genomic_DNA"/>
</dbReference>
<comment type="caution">
    <text evidence="6">Lacks conserved residue(s) required for the propagation of feature annotation.</text>
</comment>
<dbReference type="RefSeq" id="WP_073377883.1">
    <property type="nucleotide sequence ID" value="NZ_FQXS01000024.1"/>
</dbReference>
<dbReference type="GO" id="GO:0009378">
    <property type="term" value="F:four-way junction helicase activity"/>
    <property type="evidence" value="ECO:0007669"/>
    <property type="project" value="InterPro"/>
</dbReference>
<protein>
    <recommendedName>
        <fullName evidence="6">Holliday junction branch migration complex subunit RuvA</fullName>
    </recommendedName>
</protein>
<organism evidence="8 9">
    <name type="scientific">Desulfofustis glycolicus DSM 9705</name>
    <dbReference type="NCBI Taxonomy" id="1121409"/>
    <lineage>
        <taxon>Bacteria</taxon>
        <taxon>Pseudomonadati</taxon>
        <taxon>Thermodesulfobacteriota</taxon>
        <taxon>Desulfobulbia</taxon>
        <taxon>Desulfobulbales</taxon>
        <taxon>Desulfocapsaceae</taxon>
        <taxon>Desulfofustis</taxon>
    </lineage>
</organism>
<comment type="domain">
    <text evidence="6">Has three domains with a flexible linker between the domains II and III and assumes an 'L' shape. Domain III is highly mobile and contacts RuvB.</text>
</comment>
<dbReference type="GO" id="GO:0009379">
    <property type="term" value="C:Holliday junction helicase complex"/>
    <property type="evidence" value="ECO:0007669"/>
    <property type="project" value="InterPro"/>
</dbReference>
<keyword evidence="5 6" id="KW-0234">DNA repair</keyword>
<dbReference type="SMART" id="SM00278">
    <property type="entry name" value="HhH1"/>
    <property type="match status" value="2"/>
</dbReference>
<dbReference type="InterPro" id="IPR013849">
    <property type="entry name" value="DNA_helicase_Holl-junc_RuvA_I"/>
</dbReference>
<feature type="domain" description="Helix-hairpin-helix DNA-binding motif class 1" evidence="7">
    <location>
        <begin position="73"/>
        <end position="92"/>
    </location>
</feature>
<dbReference type="Gene3D" id="1.10.8.10">
    <property type="entry name" value="DNA helicase RuvA subunit, C-terminal domain"/>
    <property type="match status" value="1"/>
</dbReference>
<dbReference type="GO" id="GO:0005737">
    <property type="term" value="C:cytoplasm"/>
    <property type="evidence" value="ECO:0007669"/>
    <property type="project" value="UniProtKB-SubCell"/>
</dbReference>
<comment type="function">
    <text evidence="6">The RuvA-RuvB-RuvC complex processes Holliday junction (HJ) DNA during genetic recombination and DNA repair, while the RuvA-RuvB complex plays an important role in the rescue of blocked DNA replication forks via replication fork reversal (RFR). RuvA specifically binds to HJ cruciform DNA, conferring on it an open structure. The RuvB hexamer acts as an ATP-dependent pump, pulling dsDNA into and through the RuvAB complex. HJ branch migration allows RuvC to scan DNA until it finds its consensus sequence, where it cleaves and resolves the cruciform DNA.</text>
</comment>
<keyword evidence="2 6" id="KW-0227">DNA damage</keyword>
<dbReference type="GO" id="GO:0048476">
    <property type="term" value="C:Holliday junction resolvase complex"/>
    <property type="evidence" value="ECO:0007669"/>
    <property type="project" value="UniProtKB-UniRule"/>
</dbReference>
<dbReference type="STRING" id="1121409.SAMN02745124_03405"/>
<dbReference type="Proteomes" id="UP000184139">
    <property type="component" value="Unassembled WGS sequence"/>
</dbReference>
<dbReference type="NCBIfam" id="TIGR00084">
    <property type="entry name" value="ruvA"/>
    <property type="match status" value="1"/>
</dbReference>
<dbReference type="Pfam" id="PF14520">
    <property type="entry name" value="HHH_5"/>
    <property type="match status" value="1"/>
</dbReference>
<proteinExistence type="inferred from homology"/>
<name>A0A1M5XWE3_9BACT</name>
<dbReference type="Pfam" id="PF01330">
    <property type="entry name" value="RuvA_N"/>
    <property type="match status" value="1"/>
</dbReference>